<protein>
    <submittedName>
        <fullName evidence="3">MSP domain-containing protein</fullName>
    </submittedName>
</protein>
<dbReference type="WBParaSite" id="GPLIN_000940700">
    <property type="protein sequence ID" value="GPLIN_000940700"/>
    <property type="gene ID" value="GPLIN_000940700"/>
</dbReference>
<reference evidence="2" key="2">
    <citation type="submission" date="2014-05" db="EMBL/GenBank/DDBJ databases">
        <title>The genome and life-stage specific transcriptomes of Globodera pallida elucidate key aspects of plant parasitism by a cyst nematode.</title>
        <authorList>
            <person name="Cotton J.A."/>
            <person name="Lilley C.J."/>
            <person name="Jones L.M."/>
            <person name="Kikuchi T."/>
            <person name="Reid A.J."/>
            <person name="Thorpe P."/>
            <person name="Tsai I.J."/>
            <person name="Beasley H."/>
            <person name="Blok V."/>
            <person name="Cock P.J.A."/>
            <person name="Van den Akker S.E."/>
            <person name="Holroyd N."/>
            <person name="Hunt M."/>
            <person name="Mantelin S."/>
            <person name="Naghra H."/>
            <person name="Pain A."/>
            <person name="Palomares-Rius J.E."/>
            <person name="Zarowiecki M."/>
            <person name="Berriman M."/>
            <person name="Jones J.T."/>
            <person name="Urwin P.E."/>
        </authorList>
    </citation>
    <scope>NUCLEOTIDE SEQUENCE [LARGE SCALE GENOMIC DNA]</scope>
    <source>
        <strain evidence="2">Lindley</strain>
    </source>
</reference>
<organism evidence="2 3">
    <name type="scientific">Globodera pallida</name>
    <name type="common">Potato cyst nematode worm</name>
    <name type="synonym">Heterodera pallida</name>
    <dbReference type="NCBI Taxonomy" id="36090"/>
    <lineage>
        <taxon>Eukaryota</taxon>
        <taxon>Metazoa</taxon>
        <taxon>Ecdysozoa</taxon>
        <taxon>Nematoda</taxon>
        <taxon>Chromadorea</taxon>
        <taxon>Rhabditida</taxon>
        <taxon>Tylenchina</taxon>
        <taxon>Tylenchomorpha</taxon>
        <taxon>Tylenchoidea</taxon>
        <taxon>Heteroderidae</taxon>
        <taxon>Heteroderinae</taxon>
        <taxon>Globodera</taxon>
    </lineage>
</organism>
<keyword evidence="2" id="KW-1185">Reference proteome</keyword>
<name>A0A183C960_GLOPA</name>
<evidence type="ECO:0000313" key="3">
    <source>
        <dbReference type="WBParaSite" id="GPLIN_000940700"/>
    </source>
</evidence>
<evidence type="ECO:0000313" key="2">
    <source>
        <dbReference type="Proteomes" id="UP000050741"/>
    </source>
</evidence>
<evidence type="ECO:0000256" key="1">
    <source>
        <dbReference type="SAM" id="MobiDB-lite"/>
    </source>
</evidence>
<dbReference type="AlphaFoldDB" id="A0A183C960"/>
<sequence>MGVQATVSNDNFGIQRRPRATTFEVHCVPKSNDANPKRRPSAEHHQIYKPLKPSVITDQSPKPCIKLVCQRKVVPNYMIIIR</sequence>
<proteinExistence type="predicted"/>
<reference evidence="2" key="1">
    <citation type="submission" date="2013-12" db="EMBL/GenBank/DDBJ databases">
        <authorList>
            <person name="Aslett M."/>
        </authorList>
    </citation>
    <scope>NUCLEOTIDE SEQUENCE [LARGE SCALE GENOMIC DNA]</scope>
    <source>
        <strain evidence="2">Lindley</strain>
    </source>
</reference>
<reference evidence="3" key="3">
    <citation type="submission" date="2016-06" db="UniProtKB">
        <authorList>
            <consortium name="WormBaseParasite"/>
        </authorList>
    </citation>
    <scope>IDENTIFICATION</scope>
</reference>
<accession>A0A183C960</accession>
<dbReference type="Proteomes" id="UP000050741">
    <property type="component" value="Unassembled WGS sequence"/>
</dbReference>
<feature type="region of interest" description="Disordered" evidence="1">
    <location>
        <begin position="29"/>
        <end position="54"/>
    </location>
</feature>